<dbReference type="Proteomes" id="UP000654482">
    <property type="component" value="Unassembled WGS sequence"/>
</dbReference>
<dbReference type="InterPro" id="IPR054712">
    <property type="entry name" value="Cas3-like_dom"/>
</dbReference>
<keyword evidence="9" id="KW-0051">Antiviral defense</keyword>
<evidence type="ECO:0000256" key="3">
    <source>
        <dbReference type="ARBA" id="ARBA00022722"/>
    </source>
</evidence>
<dbReference type="GO" id="GO:0051607">
    <property type="term" value="P:defense response to virus"/>
    <property type="evidence" value="ECO:0007669"/>
    <property type="project" value="UniProtKB-KW"/>
</dbReference>
<keyword evidence="5" id="KW-0547">Nucleotide-binding</keyword>
<evidence type="ECO:0000313" key="12">
    <source>
        <dbReference type="EMBL" id="MBE9114708.1"/>
    </source>
</evidence>
<keyword evidence="3" id="KW-0540">Nuclease</keyword>
<dbReference type="EMBL" id="JADEWZ010000002">
    <property type="protein sequence ID" value="MBE9114708.1"/>
    <property type="molecule type" value="Genomic_DNA"/>
</dbReference>
<evidence type="ECO:0000256" key="1">
    <source>
        <dbReference type="ARBA" id="ARBA00006847"/>
    </source>
</evidence>
<evidence type="ECO:0000313" key="13">
    <source>
        <dbReference type="Proteomes" id="UP000654482"/>
    </source>
</evidence>
<dbReference type="GO" id="GO:0046872">
    <property type="term" value="F:metal ion binding"/>
    <property type="evidence" value="ECO:0007669"/>
    <property type="project" value="UniProtKB-KW"/>
</dbReference>
<keyword evidence="13" id="KW-1185">Reference proteome</keyword>
<evidence type="ECO:0000259" key="10">
    <source>
        <dbReference type="PROSITE" id="PS51192"/>
    </source>
</evidence>
<dbReference type="SMART" id="SM00487">
    <property type="entry name" value="DEXDc"/>
    <property type="match status" value="1"/>
</dbReference>
<dbReference type="InterPro" id="IPR038257">
    <property type="entry name" value="CRISPR-assoc_Cas3_HD_sf"/>
</dbReference>
<gene>
    <name evidence="12" type="primary">cas3</name>
    <name evidence="12" type="ORF">IQ249_02240</name>
</gene>
<dbReference type="Pfam" id="PF22590">
    <property type="entry name" value="Cas3-like_C_2"/>
    <property type="match status" value="1"/>
</dbReference>
<organism evidence="12 13">
    <name type="scientific">Lusitaniella coriacea LEGE 07157</name>
    <dbReference type="NCBI Taxonomy" id="945747"/>
    <lineage>
        <taxon>Bacteria</taxon>
        <taxon>Bacillati</taxon>
        <taxon>Cyanobacteriota</taxon>
        <taxon>Cyanophyceae</taxon>
        <taxon>Spirulinales</taxon>
        <taxon>Lusitaniellaceae</taxon>
        <taxon>Lusitaniella</taxon>
    </lineage>
</organism>
<name>A0A8J7AMQ6_9CYAN</name>
<dbReference type="InterPro" id="IPR006483">
    <property type="entry name" value="CRISPR-assoc_Cas3_HD"/>
</dbReference>
<feature type="domain" description="Helicase ATP-binding" evidence="10">
    <location>
        <begin position="300"/>
        <end position="486"/>
    </location>
</feature>
<dbReference type="Pfam" id="PF18019">
    <property type="entry name" value="Cas3_HD"/>
    <property type="match status" value="1"/>
</dbReference>
<dbReference type="GO" id="GO:0005829">
    <property type="term" value="C:cytosol"/>
    <property type="evidence" value="ECO:0007669"/>
    <property type="project" value="TreeGrafter"/>
</dbReference>
<evidence type="ECO:0000256" key="2">
    <source>
        <dbReference type="ARBA" id="ARBA00009046"/>
    </source>
</evidence>
<dbReference type="AlphaFoldDB" id="A0A8J7AMQ6"/>
<dbReference type="GO" id="GO:0016787">
    <property type="term" value="F:hydrolase activity"/>
    <property type="evidence" value="ECO:0007669"/>
    <property type="project" value="UniProtKB-KW"/>
</dbReference>
<keyword evidence="7" id="KW-0347">Helicase</keyword>
<dbReference type="GO" id="GO:0004518">
    <property type="term" value="F:nuclease activity"/>
    <property type="evidence" value="ECO:0007669"/>
    <property type="project" value="UniProtKB-KW"/>
</dbReference>
<dbReference type="SUPFAM" id="SSF52540">
    <property type="entry name" value="P-loop containing nucleoside triphosphate hydrolases"/>
    <property type="match status" value="1"/>
</dbReference>
<evidence type="ECO:0000256" key="5">
    <source>
        <dbReference type="ARBA" id="ARBA00022741"/>
    </source>
</evidence>
<dbReference type="PROSITE" id="PS51643">
    <property type="entry name" value="HD_CAS3"/>
    <property type="match status" value="1"/>
</dbReference>
<comment type="similarity">
    <text evidence="2">In the central section; belongs to the CRISPR-associated helicase Cas3 family.</text>
</comment>
<proteinExistence type="inferred from homology"/>
<dbReference type="GO" id="GO:0005524">
    <property type="term" value="F:ATP binding"/>
    <property type="evidence" value="ECO:0007669"/>
    <property type="project" value="UniProtKB-KW"/>
</dbReference>
<protein>
    <submittedName>
        <fullName evidence="12">CRISPR-associated helicase Cas3</fullName>
    </submittedName>
</protein>
<reference evidence="12" key="1">
    <citation type="submission" date="2020-10" db="EMBL/GenBank/DDBJ databases">
        <authorList>
            <person name="Castelo-Branco R."/>
            <person name="Eusebio N."/>
            <person name="Adriana R."/>
            <person name="Vieira A."/>
            <person name="Brugerolle De Fraissinette N."/>
            <person name="Rezende De Castro R."/>
            <person name="Schneider M.P."/>
            <person name="Vasconcelos V."/>
            <person name="Leao P.N."/>
        </authorList>
    </citation>
    <scope>NUCLEOTIDE SEQUENCE</scope>
    <source>
        <strain evidence="12">LEGE 07157</strain>
    </source>
</reference>
<accession>A0A8J7AMQ6</accession>
<dbReference type="PANTHER" id="PTHR47959:SF16">
    <property type="entry name" value="CRISPR-ASSOCIATED NUCLEASE_HELICASE CAS3-RELATED"/>
    <property type="match status" value="1"/>
</dbReference>
<comment type="similarity">
    <text evidence="1">In the N-terminal section; belongs to the CRISPR-associated nuclease Cas3-HD family.</text>
</comment>
<dbReference type="InterPro" id="IPR011545">
    <property type="entry name" value="DEAD/DEAH_box_helicase_dom"/>
</dbReference>
<dbReference type="InterPro" id="IPR050079">
    <property type="entry name" value="DEAD_box_RNA_helicase"/>
</dbReference>
<evidence type="ECO:0000256" key="4">
    <source>
        <dbReference type="ARBA" id="ARBA00022723"/>
    </source>
</evidence>
<dbReference type="Gene3D" id="3.40.50.300">
    <property type="entry name" value="P-loop containing nucleotide triphosphate hydrolases"/>
    <property type="match status" value="2"/>
</dbReference>
<comment type="caution">
    <text evidence="12">The sequence shown here is derived from an EMBL/GenBank/DDBJ whole genome shotgun (WGS) entry which is preliminary data.</text>
</comment>
<dbReference type="GO" id="GO:0003724">
    <property type="term" value="F:RNA helicase activity"/>
    <property type="evidence" value="ECO:0007669"/>
    <property type="project" value="TreeGrafter"/>
</dbReference>
<dbReference type="GO" id="GO:0003676">
    <property type="term" value="F:nucleic acid binding"/>
    <property type="evidence" value="ECO:0007669"/>
    <property type="project" value="InterPro"/>
</dbReference>
<dbReference type="InterPro" id="IPR027417">
    <property type="entry name" value="P-loop_NTPase"/>
</dbReference>
<evidence type="ECO:0000256" key="8">
    <source>
        <dbReference type="ARBA" id="ARBA00022840"/>
    </source>
</evidence>
<dbReference type="RefSeq" id="WP_194027791.1">
    <property type="nucleotide sequence ID" value="NZ_JADEWZ010000002.1"/>
</dbReference>
<dbReference type="PANTHER" id="PTHR47959">
    <property type="entry name" value="ATP-DEPENDENT RNA HELICASE RHLE-RELATED"/>
    <property type="match status" value="1"/>
</dbReference>
<keyword evidence="8" id="KW-0067">ATP-binding</keyword>
<dbReference type="NCBIfam" id="TIGR01587">
    <property type="entry name" value="cas3_core"/>
    <property type="match status" value="1"/>
</dbReference>
<dbReference type="PROSITE" id="PS51192">
    <property type="entry name" value="HELICASE_ATP_BIND_1"/>
    <property type="match status" value="1"/>
</dbReference>
<evidence type="ECO:0000256" key="7">
    <source>
        <dbReference type="ARBA" id="ARBA00022806"/>
    </source>
</evidence>
<feature type="domain" description="HD Cas3-type" evidence="11">
    <location>
        <begin position="41"/>
        <end position="229"/>
    </location>
</feature>
<evidence type="ECO:0000259" key="11">
    <source>
        <dbReference type="PROSITE" id="PS51643"/>
    </source>
</evidence>
<sequence length="793" mass="90081">MFKRLLAKSIPHDAQKYSKAWKSAGYTAHIGAVMQSADILLDKIGATIIEQLDLDVEFSYFANTVKLGAYLHDWGKANQHFQEMVYLKSLPKSDDPKIKEYRKRLQAEQKSHERTQMLRHEVISGILALQVPSFRAWLEEYPNANLMVAVWAAMGHHLKLHSDFTDICDSTGSKLKIFTQHDDFTLVLKMGRQYLGLPTTLPELCKEEWTKSELKAALQALCQEFCDFEKSLTPEVQKFIAAVKATVMAADLAGSALPTTEYDLKDWVAQVLSLVLSEDEIQKLLDKRLKKQPLREFQWQIAETKSRVTIVKAGCGTGKTAGAYAWAKKWGIERKLFFCYPTTGTASQGYLDYAAENEFETELMHSRAAIDLEEVLFSNDLEKKQDDDNEARLAAFAAWQAKLVVCTVDTVLGLIQNNRKPLYSFPAIAQGAFVFDEVHSYDNRLFAELLIFLKTFKGAPTLLMSASFSPTQLELIQNAVEAGGETVEMIEGYRKLEELPRYRLCYFPEATENSSEVWQEVLKALGAGQKVLWVTNSVQTCINIYRQAETEIAENLLEQSIQRLIYHSRFRYRDRVNKHKQVIEAFKSSNAVFAVTTQVCEMSLDLSADLLISSLAPAAALVQRLGRLNRFVVEDKNGNISLKSGRISTAIIYAWKKDDLPYTKTELDTGKKLIALLENRSEISQQQLAGVSAKLDTTSPEQIRGMWLEGNWCTYPEPARKLGYTVTVLLEQDIAEIKKKAMLRLDKSFMKEAQGWSVSIRIPDNFYNWKRIKFYRFAPTDEVYYSPETGAEQ</sequence>
<evidence type="ECO:0000256" key="9">
    <source>
        <dbReference type="ARBA" id="ARBA00023118"/>
    </source>
</evidence>
<dbReference type="InterPro" id="IPR006474">
    <property type="entry name" value="Helicase_Cas3_CRISPR-ass_core"/>
</dbReference>
<dbReference type="Pfam" id="PF00270">
    <property type="entry name" value="DEAD"/>
    <property type="match status" value="1"/>
</dbReference>
<keyword evidence="6" id="KW-0378">Hydrolase</keyword>
<dbReference type="Gene3D" id="1.10.3210.30">
    <property type="match status" value="1"/>
</dbReference>
<keyword evidence="4" id="KW-0479">Metal-binding</keyword>
<evidence type="ECO:0000256" key="6">
    <source>
        <dbReference type="ARBA" id="ARBA00022801"/>
    </source>
</evidence>
<dbReference type="InterPro" id="IPR014001">
    <property type="entry name" value="Helicase_ATP-bd"/>
</dbReference>